<organism evidence="5 6">
    <name type="scientific">Holdemanella hominis</name>
    <dbReference type="NCBI Taxonomy" id="2764327"/>
    <lineage>
        <taxon>Bacteria</taxon>
        <taxon>Bacillati</taxon>
        <taxon>Bacillota</taxon>
        <taxon>Erysipelotrichia</taxon>
        <taxon>Erysipelotrichales</taxon>
        <taxon>Erysipelotrichaceae</taxon>
        <taxon>Holdemanella</taxon>
    </lineage>
</organism>
<dbReference type="Pfam" id="PF02311">
    <property type="entry name" value="AraC_binding"/>
    <property type="match status" value="1"/>
</dbReference>
<dbReference type="Proteomes" id="UP000649075">
    <property type="component" value="Unassembled WGS sequence"/>
</dbReference>
<keyword evidence="6" id="KW-1185">Reference proteome</keyword>
<dbReference type="Gene3D" id="2.60.120.10">
    <property type="entry name" value="Jelly Rolls"/>
    <property type="match status" value="1"/>
</dbReference>
<proteinExistence type="predicted"/>
<dbReference type="InterPro" id="IPR011051">
    <property type="entry name" value="RmlC_Cupin_sf"/>
</dbReference>
<dbReference type="SUPFAM" id="SSF46689">
    <property type="entry name" value="Homeodomain-like"/>
    <property type="match status" value="2"/>
</dbReference>
<sequence length="289" mass="33393">MFLYDITKEINQSNPIFDVYPTLATLSHSCNDPHWSFPYHVHKEETELIYFSKGKANYQINTEVFHVQKGDLLIVNKGCIHSVTSSNTEPISCWTCSIKDFKLHNQNDLFLPMNKKPFQKSGVHEPIISSIFKELEYFSKEKADDSITTCNILSTALATIYFNLYKDAQIDSIVKSTSFVQDILIYINENYSQKITIKSLSEHFHMSEDHISHKFKLVYGISPINYVIERRISDAKWRLINTKDSLVSISIQVGYENTTHFSNLFLKRVGCPPLDYREKYGASTTNVLY</sequence>
<name>A0ABR7KGU7_9FIRM</name>
<dbReference type="EMBL" id="JACRWH010000007">
    <property type="protein sequence ID" value="MBC6011784.1"/>
    <property type="molecule type" value="Genomic_DNA"/>
</dbReference>
<dbReference type="SUPFAM" id="SSF51182">
    <property type="entry name" value="RmlC-like cupins"/>
    <property type="match status" value="1"/>
</dbReference>
<evidence type="ECO:0000259" key="4">
    <source>
        <dbReference type="PROSITE" id="PS01124"/>
    </source>
</evidence>
<dbReference type="InterPro" id="IPR014710">
    <property type="entry name" value="RmlC-like_jellyroll"/>
</dbReference>
<dbReference type="InterPro" id="IPR018062">
    <property type="entry name" value="HTH_AraC-typ_CS"/>
</dbReference>
<dbReference type="Gene3D" id="1.10.10.60">
    <property type="entry name" value="Homeodomain-like"/>
    <property type="match status" value="2"/>
</dbReference>
<dbReference type="InterPro" id="IPR003313">
    <property type="entry name" value="AraC-bd"/>
</dbReference>
<reference evidence="5 6" key="1">
    <citation type="submission" date="2020-08" db="EMBL/GenBank/DDBJ databases">
        <authorList>
            <person name="Liu C."/>
            <person name="Sun Q."/>
        </authorList>
    </citation>
    <scope>NUCLEOTIDE SEQUENCE [LARGE SCALE GENOMIC DNA]</scope>
    <source>
        <strain evidence="5 6">L34</strain>
    </source>
</reference>
<evidence type="ECO:0000313" key="6">
    <source>
        <dbReference type="Proteomes" id="UP000649075"/>
    </source>
</evidence>
<evidence type="ECO:0000313" key="5">
    <source>
        <dbReference type="EMBL" id="MBC6011784.1"/>
    </source>
</evidence>
<protein>
    <submittedName>
        <fullName evidence="5">Helix-turn-helix transcriptional regulator</fullName>
    </submittedName>
</protein>
<keyword evidence="2" id="KW-0238">DNA-binding</keyword>
<dbReference type="InterPro" id="IPR009057">
    <property type="entry name" value="Homeodomain-like_sf"/>
</dbReference>
<comment type="caution">
    <text evidence="5">The sequence shown here is derived from an EMBL/GenBank/DDBJ whole genome shotgun (WGS) entry which is preliminary data.</text>
</comment>
<evidence type="ECO:0000256" key="3">
    <source>
        <dbReference type="ARBA" id="ARBA00023163"/>
    </source>
</evidence>
<dbReference type="PROSITE" id="PS00041">
    <property type="entry name" value="HTH_ARAC_FAMILY_1"/>
    <property type="match status" value="1"/>
</dbReference>
<accession>A0ABR7KGU7</accession>
<keyword evidence="1" id="KW-0805">Transcription regulation</keyword>
<dbReference type="RefSeq" id="WP_186998688.1">
    <property type="nucleotide sequence ID" value="NZ_JACRWH010000007.1"/>
</dbReference>
<dbReference type="Pfam" id="PF12833">
    <property type="entry name" value="HTH_18"/>
    <property type="match status" value="1"/>
</dbReference>
<dbReference type="PROSITE" id="PS01124">
    <property type="entry name" value="HTH_ARAC_FAMILY_2"/>
    <property type="match status" value="1"/>
</dbReference>
<feature type="domain" description="HTH araC/xylS-type" evidence="4">
    <location>
        <begin position="181"/>
        <end position="279"/>
    </location>
</feature>
<dbReference type="SMART" id="SM00342">
    <property type="entry name" value="HTH_ARAC"/>
    <property type="match status" value="1"/>
</dbReference>
<dbReference type="PANTHER" id="PTHR43280:SF17">
    <property type="entry name" value="ARAC-TYPE DNA-BINDING DOMAIN-CONTAINING PROTEIN"/>
    <property type="match status" value="1"/>
</dbReference>
<dbReference type="PANTHER" id="PTHR43280">
    <property type="entry name" value="ARAC-FAMILY TRANSCRIPTIONAL REGULATOR"/>
    <property type="match status" value="1"/>
</dbReference>
<evidence type="ECO:0000256" key="1">
    <source>
        <dbReference type="ARBA" id="ARBA00023015"/>
    </source>
</evidence>
<dbReference type="CDD" id="cd02208">
    <property type="entry name" value="cupin_RmlC-like"/>
    <property type="match status" value="1"/>
</dbReference>
<evidence type="ECO:0000256" key="2">
    <source>
        <dbReference type="ARBA" id="ARBA00023125"/>
    </source>
</evidence>
<gene>
    <name evidence="5" type="ORF">H8911_03315</name>
</gene>
<keyword evidence="3" id="KW-0804">Transcription</keyword>
<dbReference type="InterPro" id="IPR018060">
    <property type="entry name" value="HTH_AraC"/>
</dbReference>